<organism evidence="6 7">
    <name type="scientific">Luteolibacter soli</name>
    <dbReference type="NCBI Taxonomy" id="3135280"/>
    <lineage>
        <taxon>Bacteria</taxon>
        <taxon>Pseudomonadati</taxon>
        <taxon>Verrucomicrobiota</taxon>
        <taxon>Verrucomicrobiia</taxon>
        <taxon>Verrucomicrobiales</taxon>
        <taxon>Verrucomicrobiaceae</taxon>
        <taxon>Luteolibacter</taxon>
    </lineage>
</organism>
<dbReference type="Gene3D" id="1.10.238.10">
    <property type="entry name" value="EF-hand"/>
    <property type="match status" value="1"/>
</dbReference>
<feature type="domain" description="EF-hand" evidence="4">
    <location>
        <begin position="193"/>
        <end position="228"/>
    </location>
</feature>
<accession>A0ABU9AU54</accession>
<dbReference type="SUPFAM" id="SSF47473">
    <property type="entry name" value="EF-hand"/>
    <property type="match status" value="1"/>
</dbReference>
<proteinExistence type="predicted"/>
<evidence type="ECO:0000256" key="1">
    <source>
        <dbReference type="ARBA" id="ARBA00023157"/>
    </source>
</evidence>
<feature type="domain" description="EF-hand" evidence="4">
    <location>
        <begin position="299"/>
        <end position="334"/>
    </location>
</feature>
<dbReference type="InterPro" id="IPR013783">
    <property type="entry name" value="Ig-like_fold"/>
</dbReference>
<evidence type="ECO:0000259" key="5">
    <source>
        <dbReference type="PROSITE" id="PS50853"/>
    </source>
</evidence>
<feature type="domain" description="Fibronectin type-III" evidence="5">
    <location>
        <begin position="23"/>
        <end position="107"/>
    </location>
</feature>
<keyword evidence="3" id="KW-0732">Signal</keyword>
<dbReference type="InterPro" id="IPR011992">
    <property type="entry name" value="EF-hand-dom_pair"/>
</dbReference>
<feature type="chain" id="PRO_5046788074" evidence="3">
    <location>
        <begin position="19"/>
        <end position="579"/>
    </location>
</feature>
<name>A0ABU9AU54_9BACT</name>
<dbReference type="RefSeq" id="WP_341404896.1">
    <property type="nucleotide sequence ID" value="NZ_JBBUKT010000004.1"/>
</dbReference>
<dbReference type="InterPro" id="IPR015919">
    <property type="entry name" value="Cadherin-like_sf"/>
</dbReference>
<evidence type="ECO:0000313" key="6">
    <source>
        <dbReference type="EMBL" id="MEK7951294.1"/>
    </source>
</evidence>
<dbReference type="SMART" id="SM00054">
    <property type="entry name" value="EFh"/>
    <property type="match status" value="3"/>
</dbReference>
<dbReference type="CDD" id="cd00063">
    <property type="entry name" value="FN3"/>
    <property type="match status" value="1"/>
</dbReference>
<protein>
    <submittedName>
        <fullName evidence="6">Ig domain-containing protein</fullName>
    </submittedName>
</protein>
<feature type="region of interest" description="Disordered" evidence="2">
    <location>
        <begin position="92"/>
        <end position="111"/>
    </location>
</feature>
<dbReference type="EMBL" id="JBBUKT010000004">
    <property type="protein sequence ID" value="MEK7951294.1"/>
    <property type="molecule type" value="Genomic_DNA"/>
</dbReference>
<dbReference type="InterPro" id="IPR003961">
    <property type="entry name" value="FN3_dom"/>
</dbReference>
<gene>
    <name evidence="6" type="ORF">WKV53_12325</name>
</gene>
<dbReference type="PROSITE" id="PS50853">
    <property type="entry name" value="FN3"/>
    <property type="match status" value="2"/>
</dbReference>
<dbReference type="SUPFAM" id="SSF49313">
    <property type="entry name" value="Cadherin-like"/>
    <property type="match status" value="3"/>
</dbReference>
<feature type="signal peptide" evidence="3">
    <location>
        <begin position="1"/>
        <end position="18"/>
    </location>
</feature>
<dbReference type="Pfam" id="PF00041">
    <property type="entry name" value="fn3"/>
    <property type="match status" value="1"/>
</dbReference>
<dbReference type="Proteomes" id="UP001371305">
    <property type="component" value="Unassembled WGS sequence"/>
</dbReference>
<dbReference type="PANTHER" id="PTHR44170:SF6">
    <property type="entry name" value="CONTACTIN"/>
    <property type="match status" value="1"/>
</dbReference>
<dbReference type="SUPFAM" id="SSF49265">
    <property type="entry name" value="Fibronectin type III"/>
    <property type="match status" value="1"/>
</dbReference>
<dbReference type="Pfam" id="PF05345">
    <property type="entry name" value="He_PIG"/>
    <property type="match status" value="3"/>
</dbReference>
<evidence type="ECO:0000256" key="3">
    <source>
        <dbReference type="SAM" id="SignalP"/>
    </source>
</evidence>
<dbReference type="InterPro" id="IPR018247">
    <property type="entry name" value="EF_Hand_1_Ca_BS"/>
</dbReference>
<dbReference type="PROSITE" id="PS00018">
    <property type="entry name" value="EF_HAND_1"/>
    <property type="match status" value="2"/>
</dbReference>
<comment type="caution">
    <text evidence="6">The sequence shown here is derived from an EMBL/GenBank/DDBJ whole genome shotgun (WGS) entry which is preliminary data.</text>
</comment>
<dbReference type="PANTHER" id="PTHR44170">
    <property type="entry name" value="PROTEIN SIDEKICK"/>
    <property type="match status" value="1"/>
</dbReference>
<evidence type="ECO:0000313" key="7">
    <source>
        <dbReference type="Proteomes" id="UP001371305"/>
    </source>
</evidence>
<keyword evidence="1" id="KW-1015">Disulfide bond</keyword>
<dbReference type="PROSITE" id="PS50222">
    <property type="entry name" value="EF_HAND_2"/>
    <property type="match status" value="2"/>
</dbReference>
<keyword evidence="7" id="KW-1185">Reference proteome</keyword>
<dbReference type="SMART" id="SM00060">
    <property type="entry name" value="FN3"/>
    <property type="match status" value="2"/>
</dbReference>
<feature type="domain" description="Fibronectin type-III" evidence="5">
    <location>
        <begin position="110"/>
        <end position="190"/>
    </location>
</feature>
<evidence type="ECO:0000259" key="4">
    <source>
        <dbReference type="PROSITE" id="PS50222"/>
    </source>
</evidence>
<dbReference type="Gene3D" id="2.60.40.10">
    <property type="entry name" value="Immunoglobulins"/>
    <property type="match status" value="5"/>
</dbReference>
<sequence length="579" mass="59139">MRFLILFLLALTAIPAFSQAPTVPGSVTATASSGTAVTVTWTASTGGAGITYRIFRNNNQVGSDQSATTFSDSGLTPGQTYTYNVSASNSSGTSAQSADATVTTPNTPGTPTGLRAVAGTNGVVLNWNTVSGATEYVIFRNGTELDTSTTNTFIDSDVEVATTYRYSVASSNTSGDSSKSAEVAVTTKGDGSQREAVWTRAFEAVDGDFDGIVDFNEYLSGHASTNIPEVVMLHRFRSSDDDDSGDLTVDEYIAHFGGKTVKRPSKAQIFTLADVFSDIGDGDGYLDIYEFALTLNRGTQNAVIQKKFDKLDKNDSGFLSEAEFGIRYGDTEGAPEITSSLIATAEPNAAFSYQILASKDPDSYNATGLPSGLTIDTTTGLITGSVATIGSYSVTISATDATGTDTATLVIKIGLPSINSAATASGSTTAAFSYQITSTNSPTGYNATNLPAGVTVNTTTGLISGTPTASGTFNVLLTATNAAGAGTKTLVLTVTPAPPSINSSLTATGKVATTFSYSIAATNSPTSYSATGLPSGLNIATSTGIISGTPTVAGTFNVTIGATNAGGSDSETLVLTIAP</sequence>
<dbReference type="InterPro" id="IPR036116">
    <property type="entry name" value="FN3_sf"/>
</dbReference>
<evidence type="ECO:0000256" key="2">
    <source>
        <dbReference type="SAM" id="MobiDB-lite"/>
    </source>
</evidence>
<reference evidence="6 7" key="1">
    <citation type="submission" date="2024-04" db="EMBL/GenBank/DDBJ databases">
        <title>Luteolibacter sp. isolated from soil.</title>
        <authorList>
            <person name="An J."/>
        </authorList>
    </citation>
    <scope>NUCLEOTIDE SEQUENCE [LARGE SCALE GENOMIC DNA]</scope>
    <source>
        <strain evidence="6 7">Y139</strain>
    </source>
</reference>
<dbReference type="InterPro" id="IPR002048">
    <property type="entry name" value="EF_hand_dom"/>
</dbReference>